<evidence type="ECO:0000313" key="1">
    <source>
        <dbReference type="EMBL" id="GBM34239.1"/>
    </source>
</evidence>
<protein>
    <submittedName>
        <fullName evidence="1">Uncharacterized protein</fullName>
    </submittedName>
</protein>
<dbReference type="EMBL" id="BGPR01000754">
    <property type="protein sequence ID" value="GBM34239.1"/>
    <property type="molecule type" value="Genomic_DNA"/>
</dbReference>
<sequence>MRSRPPRIPTSYHLPACLAARSEVEKKKKTTLVFLHQNCRSIPNFGPNWSRGRRPNFILDFLHYYEVKHKTHHIVSVYEKVEGRAFPLFEISNPLLEN</sequence>
<comment type="caution">
    <text evidence="1">The sequence shown here is derived from an EMBL/GenBank/DDBJ whole genome shotgun (WGS) entry which is preliminary data.</text>
</comment>
<accession>A0A4Y2F147</accession>
<gene>
    <name evidence="1" type="ORF">AVEN_60580_1</name>
</gene>
<reference evidence="1 2" key="1">
    <citation type="journal article" date="2019" name="Sci. Rep.">
        <title>Orb-weaving spider Araneus ventricosus genome elucidates the spidroin gene catalogue.</title>
        <authorList>
            <person name="Kono N."/>
            <person name="Nakamura H."/>
            <person name="Ohtoshi R."/>
            <person name="Moran D.A.P."/>
            <person name="Shinohara A."/>
            <person name="Yoshida Y."/>
            <person name="Fujiwara M."/>
            <person name="Mori M."/>
            <person name="Tomita M."/>
            <person name="Arakawa K."/>
        </authorList>
    </citation>
    <scope>NUCLEOTIDE SEQUENCE [LARGE SCALE GENOMIC DNA]</scope>
</reference>
<evidence type="ECO:0000313" key="2">
    <source>
        <dbReference type="Proteomes" id="UP000499080"/>
    </source>
</evidence>
<name>A0A4Y2F147_ARAVE</name>
<keyword evidence="2" id="KW-1185">Reference proteome</keyword>
<proteinExistence type="predicted"/>
<dbReference type="AlphaFoldDB" id="A0A4Y2F147"/>
<dbReference type="Proteomes" id="UP000499080">
    <property type="component" value="Unassembled WGS sequence"/>
</dbReference>
<organism evidence="1 2">
    <name type="scientific">Araneus ventricosus</name>
    <name type="common">Orbweaver spider</name>
    <name type="synonym">Epeira ventricosa</name>
    <dbReference type="NCBI Taxonomy" id="182803"/>
    <lineage>
        <taxon>Eukaryota</taxon>
        <taxon>Metazoa</taxon>
        <taxon>Ecdysozoa</taxon>
        <taxon>Arthropoda</taxon>
        <taxon>Chelicerata</taxon>
        <taxon>Arachnida</taxon>
        <taxon>Araneae</taxon>
        <taxon>Araneomorphae</taxon>
        <taxon>Entelegynae</taxon>
        <taxon>Araneoidea</taxon>
        <taxon>Araneidae</taxon>
        <taxon>Araneus</taxon>
    </lineage>
</organism>